<keyword evidence="1" id="KW-0472">Membrane</keyword>
<sequence>MWYSIAIFIIYHLIIFHLYKVFYYYNIKPCMMLLVGLGGLGSLLAYYLRVLYKKWFVVLDKDIVDESNIKYHPFYNKKDLGEYKAKIVGNRLGLPYIISDIKDIDLSPYKIVIEALDNWRDRKYLIKKSKELGFILIHTAVSEDKGELAIIKESHDYFLKFEGEGHARNYMPLIFSPIAAWFIDNYYQYFDKFVIFKDWEITILNAKRVPNFKHNSNDSFGD</sequence>
<keyword evidence="4" id="KW-1185">Reference proteome</keyword>
<feature type="domain" description="THIF-type NAD/FAD binding fold" evidence="2">
    <location>
        <begin position="26"/>
        <end position="153"/>
    </location>
</feature>
<dbReference type="BioCyc" id="NEQU228908:GJB6-51-MONOMER"/>
<dbReference type="HOGENOM" id="CLU_1243047_0_0_2"/>
<dbReference type="EMBL" id="AE017199">
    <property type="protein sequence ID" value="AAR38902.1"/>
    <property type="molecule type" value="Genomic_DNA"/>
</dbReference>
<evidence type="ECO:0000313" key="4">
    <source>
        <dbReference type="Proteomes" id="UP000000578"/>
    </source>
</evidence>
<reference evidence="3 4" key="1">
    <citation type="journal article" date="2003" name="Proc. Natl. Acad. Sci. U.S.A.">
        <title>The genome of Nanoarchaeum equitans: insights into early archaeal evolution and derived parasitism.</title>
        <authorList>
            <person name="Waters E."/>
            <person name="Hohn M.J."/>
            <person name="Ahel I."/>
            <person name="Graham D.E."/>
            <person name="Adams M.D."/>
            <person name="Barnstead M."/>
            <person name="Beeson K.Y."/>
            <person name="Bibbs L."/>
            <person name="Bolanos R."/>
            <person name="Keller M."/>
            <person name="Kretz K."/>
            <person name="Lin X."/>
            <person name="Mathur E."/>
            <person name="Ni J."/>
            <person name="Podar M."/>
            <person name="Richardson T."/>
            <person name="Sutton G.G."/>
            <person name="Simon M."/>
            <person name="Soll D."/>
            <person name="Stetter K.O."/>
            <person name="Short J.M."/>
            <person name="Noordewier M."/>
        </authorList>
    </citation>
    <scope>NUCLEOTIDE SEQUENCE [LARGE SCALE GENOMIC DNA]</scope>
    <source>
        <strain evidence="3 4">Kin4-M</strain>
    </source>
</reference>
<name>Q74N64_NANEQ</name>
<dbReference type="InterPro" id="IPR000594">
    <property type="entry name" value="ThiF_NAD_FAD-bd"/>
</dbReference>
<feature type="transmembrane region" description="Helical" evidence="1">
    <location>
        <begin position="31"/>
        <end position="52"/>
    </location>
</feature>
<organism evidence="3 4">
    <name type="scientific">Nanoarchaeum equitans (strain Kin4-M)</name>
    <dbReference type="NCBI Taxonomy" id="228908"/>
    <lineage>
        <taxon>Archaea</taxon>
        <taxon>Nanobdellota</taxon>
        <taxon>Candidatus Nanoarchaeia</taxon>
        <taxon>Nanoarchaeales</taxon>
        <taxon>Nanoarchaeaceae</taxon>
        <taxon>Nanoarchaeum</taxon>
    </lineage>
</organism>
<dbReference type="InterPro" id="IPR035985">
    <property type="entry name" value="Ubiquitin-activating_enz"/>
</dbReference>
<gene>
    <name evidence="3" type="ordered locus">NEQ047</name>
</gene>
<evidence type="ECO:0000313" key="3">
    <source>
        <dbReference type="EMBL" id="AAR38902.1"/>
    </source>
</evidence>
<feature type="transmembrane region" description="Helical" evidence="1">
    <location>
        <begin position="5"/>
        <end position="25"/>
    </location>
</feature>
<keyword evidence="1" id="KW-0812">Transmembrane</keyword>
<dbReference type="Pfam" id="PF00899">
    <property type="entry name" value="ThiF"/>
    <property type="match status" value="1"/>
</dbReference>
<dbReference type="KEGG" id="neq:NEQ047"/>
<evidence type="ECO:0000256" key="1">
    <source>
        <dbReference type="SAM" id="Phobius"/>
    </source>
</evidence>
<dbReference type="Gene3D" id="3.40.50.720">
    <property type="entry name" value="NAD(P)-binding Rossmann-like Domain"/>
    <property type="match status" value="1"/>
</dbReference>
<protein>
    <submittedName>
        <fullName evidence="3">NEQ047</fullName>
    </submittedName>
</protein>
<accession>Q74N64</accession>
<proteinExistence type="predicted"/>
<dbReference type="STRING" id="228908.NEQ047"/>
<dbReference type="GO" id="GO:0008641">
    <property type="term" value="F:ubiquitin-like modifier activating enzyme activity"/>
    <property type="evidence" value="ECO:0007669"/>
    <property type="project" value="InterPro"/>
</dbReference>
<evidence type="ECO:0000259" key="2">
    <source>
        <dbReference type="Pfam" id="PF00899"/>
    </source>
</evidence>
<dbReference type="SUPFAM" id="SSF69572">
    <property type="entry name" value="Activating enzymes of the ubiquitin-like proteins"/>
    <property type="match status" value="1"/>
</dbReference>
<dbReference type="Proteomes" id="UP000000578">
    <property type="component" value="Chromosome"/>
</dbReference>
<dbReference type="EnsemblBacteria" id="AAR38902">
    <property type="protein sequence ID" value="AAR38902"/>
    <property type="gene ID" value="NEQ047"/>
</dbReference>
<keyword evidence="1" id="KW-1133">Transmembrane helix</keyword>
<dbReference type="AlphaFoldDB" id="Q74N64"/>